<evidence type="ECO:0000256" key="2">
    <source>
        <dbReference type="SAM" id="MobiDB-lite"/>
    </source>
</evidence>
<feature type="region of interest" description="Disordered" evidence="2">
    <location>
        <begin position="1"/>
        <end position="31"/>
    </location>
</feature>
<feature type="domain" description="Cell envelope-related transcriptional attenuator" evidence="4">
    <location>
        <begin position="114"/>
        <end position="255"/>
    </location>
</feature>
<reference evidence="6" key="1">
    <citation type="journal article" date="2019" name="Int. J. Syst. Evol. Microbiol.">
        <title>The Global Catalogue of Microorganisms (GCM) 10K type strain sequencing project: providing services to taxonomists for standard genome sequencing and annotation.</title>
        <authorList>
            <consortium name="The Broad Institute Genomics Platform"/>
            <consortium name="The Broad Institute Genome Sequencing Center for Infectious Disease"/>
            <person name="Wu L."/>
            <person name="Ma J."/>
        </authorList>
    </citation>
    <scope>NUCLEOTIDE SEQUENCE [LARGE SCALE GENOMIC DNA]</scope>
    <source>
        <strain evidence="6">JCM 4816</strain>
    </source>
</reference>
<feature type="compositionally biased region" description="Pro residues" evidence="2">
    <location>
        <begin position="1"/>
        <end position="10"/>
    </location>
</feature>
<keyword evidence="3" id="KW-0812">Transmembrane</keyword>
<keyword evidence="6" id="KW-1185">Reference proteome</keyword>
<evidence type="ECO:0000313" key="5">
    <source>
        <dbReference type="EMBL" id="MFC5909400.1"/>
    </source>
</evidence>
<comment type="similarity">
    <text evidence="1">Belongs to the LytR/CpsA/Psr (LCP) family.</text>
</comment>
<dbReference type="InterPro" id="IPR004474">
    <property type="entry name" value="LytR_CpsA_psr"/>
</dbReference>
<keyword evidence="3" id="KW-0472">Membrane</keyword>
<feature type="transmembrane region" description="Helical" evidence="3">
    <location>
        <begin position="39"/>
        <end position="61"/>
    </location>
</feature>
<protein>
    <submittedName>
        <fullName evidence="5">LCP family protein</fullName>
    </submittedName>
</protein>
<proteinExistence type="inferred from homology"/>
<gene>
    <name evidence="5" type="ORF">ACFP3V_19550</name>
</gene>
<dbReference type="PANTHER" id="PTHR33392:SF6">
    <property type="entry name" value="POLYISOPRENYL-TEICHOIC ACID--PEPTIDOGLYCAN TEICHOIC ACID TRANSFERASE TAGU"/>
    <property type="match status" value="1"/>
</dbReference>
<dbReference type="NCBIfam" id="TIGR00350">
    <property type="entry name" value="lytR_cpsA_psr"/>
    <property type="match status" value="1"/>
</dbReference>
<dbReference type="Pfam" id="PF03816">
    <property type="entry name" value="LytR_cpsA_psr"/>
    <property type="match status" value="1"/>
</dbReference>
<name>A0ABW1G640_9ACTN</name>
<comment type="caution">
    <text evidence="5">The sequence shown here is derived from an EMBL/GenBank/DDBJ whole genome shotgun (WGS) entry which is preliminary data.</text>
</comment>
<keyword evidence="3" id="KW-1133">Transmembrane helix</keyword>
<evidence type="ECO:0000313" key="6">
    <source>
        <dbReference type="Proteomes" id="UP001596174"/>
    </source>
</evidence>
<dbReference type="EMBL" id="JBHSQJ010000082">
    <property type="protein sequence ID" value="MFC5909400.1"/>
    <property type="molecule type" value="Genomic_DNA"/>
</dbReference>
<dbReference type="Gene3D" id="3.40.630.190">
    <property type="entry name" value="LCP protein"/>
    <property type="match status" value="1"/>
</dbReference>
<organism evidence="5 6">
    <name type="scientific">Streptacidiphilus monticola</name>
    <dbReference type="NCBI Taxonomy" id="2161674"/>
    <lineage>
        <taxon>Bacteria</taxon>
        <taxon>Bacillati</taxon>
        <taxon>Actinomycetota</taxon>
        <taxon>Actinomycetes</taxon>
        <taxon>Kitasatosporales</taxon>
        <taxon>Streptomycetaceae</taxon>
        <taxon>Streptacidiphilus</taxon>
    </lineage>
</organism>
<dbReference type="InterPro" id="IPR050922">
    <property type="entry name" value="LytR/CpsA/Psr_CW_biosynth"/>
</dbReference>
<sequence>MTEPPLPPDLSPRRQATALRTRPRPASGRARRRRWPRRLGLALLAVVLVLAMVLLGTWIWADGKIRRTDAIADWPGRPAHVAGTNWLLVGSDSRAGLTRAQQRALHVGSDAGTNTDTLMVLHKGANGPVLLSIPRDSWVTVPGHGQSKINAAFAEGGPQLLVRTVESATGIRIDHYLEVGFSGVTDTVDALGGVRMCLGSAVRDSRSGADLSAGCQKLTGRQALALVRTRYSLPDSDLSRIGNQQQFLHALADTVVAPGVLADPFRLYPFLNAALDSVTVDRSSGLWTLAQCARQLQQASGGKGKSLTVPLATQDYATPTGQSAVLWSDAAKTLFTEIRQDRPVG</sequence>
<evidence type="ECO:0000256" key="1">
    <source>
        <dbReference type="ARBA" id="ARBA00006068"/>
    </source>
</evidence>
<dbReference type="PANTHER" id="PTHR33392">
    <property type="entry name" value="POLYISOPRENYL-TEICHOIC ACID--PEPTIDOGLYCAN TEICHOIC ACID TRANSFERASE TAGU"/>
    <property type="match status" value="1"/>
</dbReference>
<accession>A0ABW1G640</accession>
<dbReference type="Proteomes" id="UP001596174">
    <property type="component" value="Unassembled WGS sequence"/>
</dbReference>
<dbReference type="RefSeq" id="WP_380585163.1">
    <property type="nucleotide sequence ID" value="NZ_JBHSQJ010000082.1"/>
</dbReference>
<evidence type="ECO:0000259" key="4">
    <source>
        <dbReference type="Pfam" id="PF03816"/>
    </source>
</evidence>
<evidence type="ECO:0000256" key="3">
    <source>
        <dbReference type="SAM" id="Phobius"/>
    </source>
</evidence>